<dbReference type="Proteomes" id="UP000003374">
    <property type="component" value="Unassembled WGS sequence"/>
</dbReference>
<proteinExistence type="predicted"/>
<evidence type="ECO:0000313" key="8">
    <source>
        <dbReference type="Proteomes" id="UP000003374"/>
    </source>
</evidence>
<feature type="transmembrane region" description="Helical" evidence="6">
    <location>
        <begin position="335"/>
        <end position="352"/>
    </location>
</feature>
<feature type="transmembrane region" description="Helical" evidence="6">
    <location>
        <begin position="182"/>
        <end position="201"/>
    </location>
</feature>
<keyword evidence="4 6" id="KW-1133">Transmembrane helix</keyword>
<dbReference type="OrthoDB" id="9815248at2"/>
<name>A4BMF9_9GAMM</name>
<dbReference type="GO" id="GO:0005886">
    <property type="term" value="C:plasma membrane"/>
    <property type="evidence" value="ECO:0007669"/>
    <property type="project" value="UniProtKB-SubCell"/>
</dbReference>
<evidence type="ECO:0000256" key="5">
    <source>
        <dbReference type="ARBA" id="ARBA00023136"/>
    </source>
</evidence>
<organism evidence="7 8">
    <name type="scientific">Nitrococcus mobilis Nb-231</name>
    <dbReference type="NCBI Taxonomy" id="314278"/>
    <lineage>
        <taxon>Bacteria</taxon>
        <taxon>Pseudomonadati</taxon>
        <taxon>Pseudomonadota</taxon>
        <taxon>Gammaproteobacteria</taxon>
        <taxon>Chromatiales</taxon>
        <taxon>Ectothiorhodospiraceae</taxon>
        <taxon>Nitrococcus</taxon>
    </lineage>
</organism>
<keyword evidence="2" id="KW-1003">Cell membrane</keyword>
<gene>
    <name evidence="7" type="ORF">NB231_16793</name>
</gene>
<dbReference type="PANTHER" id="PTHR30250">
    <property type="entry name" value="PST FAMILY PREDICTED COLANIC ACID TRANSPORTER"/>
    <property type="match status" value="1"/>
</dbReference>
<dbReference type="InterPro" id="IPR002797">
    <property type="entry name" value="Polysacc_synth"/>
</dbReference>
<feature type="transmembrane region" description="Helical" evidence="6">
    <location>
        <begin position="254"/>
        <end position="272"/>
    </location>
</feature>
<feature type="transmembrane region" description="Helical" evidence="6">
    <location>
        <begin position="122"/>
        <end position="142"/>
    </location>
</feature>
<dbReference type="HOGENOM" id="CLU_022017_7_1_6"/>
<feature type="transmembrane region" description="Helical" evidence="6">
    <location>
        <begin position="12"/>
        <end position="37"/>
    </location>
</feature>
<dbReference type="InterPro" id="IPR050833">
    <property type="entry name" value="Poly_Biosynth_Transport"/>
</dbReference>
<accession>A4BMF9</accession>
<reference evidence="7 8" key="1">
    <citation type="submission" date="2006-02" db="EMBL/GenBank/DDBJ databases">
        <authorList>
            <person name="Waterbury J."/>
            <person name="Ferriera S."/>
            <person name="Johnson J."/>
            <person name="Kravitz S."/>
            <person name="Halpern A."/>
            <person name="Remington K."/>
            <person name="Beeson K."/>
            <person name="Tran B."/>
            <person name="Rogers Y.-H."/>
            <person name="Friedman R."/>
            <person name="Venter J.C."/>
        </authorList>
    </citation>
    <scope>NUCLEOTIDE SEQUENCE [LARGE SCALE GENOMIC DNA]</scope>
    <source>
        <strain evidence="7 8">Nb-231</strain>
    </source>
</reference>
<evidence type="ECO:0000256" key="4">
    <source>
        <dbReference type="ARBA" id="ARBA00022989"/>
    </source>
</evidence>
<dbReference type="eggNOG" id="COG2244">
    <property type="taxonomic scope" value="Bacteria"/>
</dbReference>
<evidence type="ECO:0000256" key="6">
    <source>
        <dbReference type="SAM" id="Phobius"/>
    </source>
</evidence>
<feature type="transmembrane region" description="Helical" evidence="6">
    <location>
        <begin position="49"/>
        <end position="71"/>
    </location>
</feature>
<comment type="caution">
    <text evidence="7">The sequence shown here is derived from an EMBL/GenBank/DDBJ whole genome shotgun (WGS) entry which is preliminary data.</text>
</comment>
<evidence type="ECO:0000256" key="1">
    <source>
        <dbReference type="ARBA" id="ARBA00004651"/>
    </source>
</evidence>
<dbReference type="STRING" id="314278.NB231_16793"/>
<keyword evidence="5 6" id="KW-0472">Membrane</keyword>
<evidence type="ECO:0000256" key="2">
    <source>
        <dbReference type="ARBA" id="ARBA00022475"/>
    </source>
</evidence>
<keyword evidence="3 6" id="KW-0812">Transmembrane</keyword>
<evidence type="ECO:0000313" key="7">
    <source>
        <dbReference type="EMBL" id="EAR23497.1"/>
    </source>
</evidence>
<sequence>MKTRMLRAGRGLLGATGIYVIGNILNAAIPFFLLPVLTRVLSPEEYGTVAMFTLVIGIMGAFTGLSVHGAISVRYFQLNERAIARYVGTCLAILAVSTVFILATAALTRPWLEAFTHVPGDWLMIAVLVSAAQFVVNIRLSLWQVKRQPIAYGLFQVSQSVLNASLSLLLVLGTTMAWQGRALGQALAAGGFMLIGLLLLWRNGEVSSPTSKDDARDALRFGVPLIPHALGGLMIVTVDRFMISNMLDVDRTGIYMVALQFGMVLGLIADSFNRAYAPWLMGALVNEDPVRDHKIVRGTYLYFAIASVAALAMAGMAPFVLTILAGEQFQQAADVVPYIAFGYAFCGMYYMVTNYIFFSGKTAYLAMNTFITGLFNVLATYFLIKMNGLVGAAQAFMLSQAFLFLGTWWIACRVRPMPWRAAIFPVPHRRAGRIV</sequence>
<feature type="transmembrane region" description="Helical" evidence="6">
    <location>
        <begin position="154"/>
        <end position="176"/>
    </location>
</feature>
<feature type="transmembrane region" description="Helical" evidence="6">
    <location>
        <begin position="390"/>
        <end position="411"/>
    </location>
</feature>
<protein>
    <submittedName>
        <fullName evidence="7">Putative polysaccharide biosynthesis protein CpsL</fullName>
    </submittedName>
</protein>
<dbReference type="PANTHER" id="PTHR30250:SF11">
    <property type="entry name" value="O-ANTIGEN TRANSPORTER-RELATED"/>
    <property type="match status" value="1"/>
</dbReference>
<dbReference type="EMBL" id="AAOF01000001">
    <property type="protein sequence ID" value="EAR23497.1"/>
    <property type="molecule type" value="Genomic_DNA"/>
</dbReference>
<keyword evidence="8" id="KW-1185">Reference proteome</keyword>
<comment type="subcellular location">
    <subcellularLocation>
        <location evidence="1">Cell membrane</location>
        <topology evidence="1">Multi-pass membrane protein</topology>
    </subcellularLocation>
</comment>
<dbReference type="AlphaFoldDB" id="A4BMF9"/>
<feature type="transmembrane region" description="Helical" evidence="6">
    <location>
        <begin position="364"/>
        <end position="384"/>
    </location>
</feature>
<feature type="transmembrane region" description="Helical" evidence="6">
    <location>
        <begin position="221"/>
        <end position="242"/>
    </location>
</feature>
<dbReference type="Pfam" id="PF01943">
    <property type="entry name" value="Polysacc_synt"/>
    <property type="match status" value="1"/>
</dbReference>
<feature type="transmembrane region" description="Helical" evidence="6">
    <location>
        <begin position="300"/>
        <end position="323"/>
    </location>
</feature>
<evidence type="ECO:0000256" key="3">
    <source>
        <dbReference type="ARBA" id="ARBA00022692"/>
    </source>
</evidence>
<feature type="transmembrane region" description="Helical" evidence="6">
    <location>
        <begin position="83"/>
        <end position="107"/>
    </location>
</feature>